<evidence type="ECO:0000256" key="2">
    <source>
        <dbReference type="ARBA" id="ARBA00022741"/>
    </source>
</evidence>
<keyword evidence="6" id="KW-1185">Reference proteome</keyword>
<dbReference type="GO" id="GO:0016887">
    <property type="term" value="F:ATP hydrolysis activity"/>
    <property type="evidence" value="ECO:0007669"/>
    <property type="project" value="InterPro"/>
</dbReference>
<reference evidence="5 6" key="2">
    <citation type="submission" date="2019-08" db="EMBL/GenBank/DDBJ databases">
        <title>Amycolatopsis acidicola sp. nov., isolated from peat swamp forest soil.</title>
        <authorList>
            <person name="Srisuk N."/>
        </authorList>
    </citation>
    <scope>NUCLEOTIDE SEQUENCE [LARGE SCALE GENOMIC DNA]</scope>
    <source>
        <strain evidence="5 6">TBRC 6029</strain>
    </source>
</reference>
<keyword evidence="3 5" id="KW-0067">ATP-binding</keyword>
<proteinExistence type="predicted"/>
<dbReference type="Proteomes" id="UP000320011">
    <property type="component" value="Unassembled WGS sequence"/>
</dbReference>
<protein>
    <submittedName>
        <fullName evidence="5">ATP-binding cassette domain-containing protein</fullName>
    </submittedName>
</protein>
<organism evidence="5 6">
    <name type="scientific">Amycolatopsis rhizosphaerae</name>
    <dbReference type="NCBI Taxonomy" id="2053003"/>
    <lineage>
        <taxon>Bacteria</taxon>
        <taxon>Bacillati</taxon>
        <taxon>Actinomycetota</taxon>
        <taxon>Actinomycetes</taxon>
        <taxon>Pseudonocardiales</taxon>
        <taxon>Pseudonocardiaceae</taxon>
        <taxon>Amycolatopsis</taxon>
    </lineage>
</organism>
<dbReference type="InterPro" id="IPR027417">
    <property type="entry name" value="P-loop_NTPase"/>
</dbReference>
<keyword evidence="1" id="KW-0813">Transport</keyword>
<comment type="caution">
    <text evidence="5">The sequence shown here is derived from an EMBL/GenBank/DDBJ whole genome shotgun (WGS) entry which is preliminary data.</text>
</comment>
<dbReference type="Gene3D" id="3.40.50.300">
    <property type="entry name" value="P-loop containing nucleotide triphosphate hydrolases"/>
    <property type="match status" value="1"/>
</dbReference>
<evidence type="ECO:0000256" key="1">
    <source>
        <dbReference type="ARBA" id="ARBA00022448"/>
    </source>
</evidence>
<dbReference type="OrthoDB" id="5170605at2"/>
<evidence type="ECO:0000256" key="3">
    <source>
        <dbReference type="ARBA" id="ARBA00022840"/>
    </source>
</evidence>
<dbReference type="GO" id="GO:0005524">
    <property type="term" value="F:ATP binding"/>
    <property type="evidence" value="ECO:0007669"/>
    <property type="project" value="UniProtKB-KW"/>
</dbReference>
<evidence type="ECO:0000313" key="5">
    <source>
        <dbReference type="EMBL" id="TVT45597.1"/>
    </source>
</evidence>
<gene>
    <name evidence="5" type="ORF">FNH05_20495</name>
</gene>
<feature type="non-terminal residue" evidence="5">
    <location>
        <position position="148"/>
    </location>
</feature>
<evidence type="ECO:0000313" key="6">
    <source>
        <dbReference type="Proteomes" id="UP000320011"/>
    </source>
</evidence>
<dbReference type="PANTHER" id="PTHR43776">
    <property type="entry name" value="TRANSPORT ATP-BINDING PROTEIN"/>
    <property type="match status" value="1"/>
</dbReference>
<name>A0A558CA88_9PSEU</name>
<sequence length="148" mass="15825">MTSTEPLLEIRGLTVVYRRGHRRRPFTAVDGLDLTLATGETLSVVGESGSGKSTLGNAVLGLVTPSAGSIRFAGEEITSAAPSRRRQLTQHLQVVFQNPHGSLNPARTVGQSLEEPLLAHRASMDRTQRRSAVATALERVGLDRDTAA</sequence>
<reference evidence="5 6" key="1">
    <citation type="submission" date="2019-07" db="EMBL/GenBank/DDBJ databases">
        <authorList>
            <person name="Duangmal K."/>
            <person name="Teo W.F.A."/>
        </authorList>
    </citation>
    <scope>NUCLEOTIDE SEQUENCE [LARGE SCALE GENOMIC DNA]</scope>
    <source>
        <strain evidence="5 6">TBRC 6029</strain>
    </source>
</reference>
<dbReference type="InterPro" id="IPR050319">
    <property type="entry name" value="ABC_transp_ATP-bind"/>
</dbReference>
<accession>A0A558CA88</accession>
<dbReference type="AlphaFoldDB" id="A0A558CA88"/>
<dbReference type="Pfam" id="PF00005">
    <property type="entry name" value="ABC_tran"/>
    <property type="match status" value="1"/>
</dbReference>
<feature type="domain" description="ABC transporter" evidence="4">
    <location>
        <begin position="30"/>
        <end position="144"/>
    </location>
</feature>
<dbReference type="InterPro" id="IPR003439">
    <property type="entry name" value="ABC_transporter-like_ATP-bd"/>
</dbReference>
<keyword evidence="2" id="KW-0547">Nucleotide-binding</keyword>
<dbReference type="SUPFAM" id="SSF52540">
    <property type="entry name" value="P-loop containing nucleoside triphosphate hydrolases"/>
    <property type="match status" value="1"/>
</dbReference>
<dbReference type="EMBL" id="VJWX01000211">
    <property type="protein sequence ID" value="TVT45597.1"/>
    <property type="molecule type" value="Genomic_DNA"/>
</dbReference>
<evidence type="ECO:0000259" key="4">
    <source>
        <dbReference type="Pfam" id="PF00005"/>
    </source>
</evidence>
<dbReference type="RefSeq" id="WP_144590326.1">
    <property type="nucleotide sequence ID" value="NZ_VJWX01000211.1"/>
</dbReference>